<proteinExistence type="predicted"/>
<dbReference type="EMBL" id="BAABID010000008">
    <property type="protein sequence ID" value="GAA4726442.1"/>
    <property type="molecule type" value="Genomic_DNA"/>
</dbReference>
<organism evidence="3 4">
    <name type="scientific">Isoptericola chiayiensis</name>
    <dbReference type="NCBI Taxonomy" id="579446"/>
    <lineage>
        <taxon>Bacteria</taxon>
        <taxon>Bacillati</taxon>
        <taxon>Actinomycetota</taxon>
        <taxon>Actinomycetes</taxon>
        <taxon>Micrococcales</taxon>
        <taxon>Promicromonosporaceae</taxon>
        <taxon>Isoptericola</taxon>
    </lineage>
</organism>
<protein>
    <submittedName>
        <fullName evidence="3">Uncharacterized protein</fullName>
    </submittedName>
</protein>
<reference evidence="4" key="1">
    <citation type="journal article" date="2019" name="Int. J. Syst. Evol. Microbiol.">
        <title>The Global Catalogue of Microorganisms (GCM) 10K type strain sequencing project: providing services to taxonomists for standard genome sequencing and annotation.</title>
        <authorList>
            <consortium name="The Broad Institute Genomics Platform"/>
            <consortium name="The Broad Institute Genome Sequencing Center for Infectious Disease"/>
            <person name="Wu L."/>
            <person name="Ma J."/>
        </authorList>
    </citation>
    <scope>NUCLEOTIDE SEQUENCE [LARGE SCALE GENOMIC DNA]</scope>
    <source>
        <strain evidence="4">JCM 18063</strain>
    </source>
</reference>
<evidence type="ECO:0000256" key="2">
    <source>
        <dbReference type="SAM" id="SignalP"/>
    </source>
</evidence>
<gene>
    <name evidence="3" type="ORF">GCM10023216_16280</name>
</gene>
<feature type="chain" id="PRO_5045830532" evidence="2">
    <location>
        <begin position="46"/>
        <end position="124"/>
    </location>
</feature>
<name>A0ABP8YFG1_9MICO</name>
<evidence type="ECO:0000313" key="3">
    <source>
        <dbReference type="EMBL" id="GAA4726442.1"/>
    </source>
</evidence>
<feature type="region of interest" description="Disordered" evidence="1">
    <location>
        <begin position="42"/>
        <end position="90"/>
    </location>
</feature>
<dbReference type="RefSeq" id="WP_172149414.1">
    <property type="nucleotide sequence ID" value="NZ_BAABID010000008.1"/>
</dbReference>
<feature type="signal peptide" evidence="2">
    <location>
        <begin position="1"/>
        <end position="45"/>
    </location>
</feature>
<comment type="caution">
    <text evidence="3">The sequence shown here is derived from an EMBL/GenBank/DDBJ whole genome shotgun (WGS) entry which is preliminary data.</text>
</comment>
<sequence length="124" mass="11990">MTRRDDGQFASGVRAKVPLAASAAAVVALAGALVLPAATPPVAEAAPPDLIPPVSGILPGPAPSDSTGTPGSWGPCVPDDDADDSCSGWLVPPGAVPPFVGTDNAPNVVVGGDFTVPDVADSAA</sequence>
<accession>A0ABP8YFG1</accession>
<evidence type="ECO:0000313" key="4">
    <source>
        <dbReference type="Proteomes" id="UP001500956"/>
    </source>
</evidence>
<evidence type="ECO:0000256" key="1">
    <source>
        <dbReference type="SAM" id="MobiDB-lite"/>
    </source>
</evidence>
<keyword evidence="2" id="KW-0732">Signal</keyword>
<keyword evidence="4" id="KW-1185">Reference proteome</keyword>
<dbReference type="Proteomes" id="UP001500956">
    <property type="component" value="Unassembled WGS sequence"/>
</dbReference>